<keyword evidence="4" id="KW-0997">Cell inner membrane</keyword>
<dbReference type="PRINTS" id="PR00812">
    <property type="entry name" value="BCTERIALGSPF"/>
</dbReference>
<evidence type="ECO:0000256" key="6">
    <source>
        <dbReference type="ARBA" id="ARBA00022989"/>
    </source>
</evidence>
<feature type="transmembrane region" description="Helical" evidence="8">
    <location>
        <begin position="385"/>
        <end position="407"/>
    </location>
</feature>
<dbReference type="InterPro" id="IPR003004">
    <property type="entry name" value="GspF/PilC"/>
</dbReference>
<evidence type="ECO:0000256" key="1">
    <source>
        <dbReference type="ARBA" id="ARBA00004429"/>
    </source>
</evidence>
<feature type="domain" description="Type II secretion system protein GspF" evidence="9">
    <location>
        <begin position="79"/>
        <end position="202"/>
    </location>
</feature>
<evidence type="ECO:0000313" key="11">
    <source>
        <dbReference type="Proteomes" id="UP000319619"/>
    </source>
</evidence>
<evidence type="ECO:0000313" key="10">
    <source>
        <dbReference type="EMBL" id="TKJ39968.1"/>
    </source>
</evidence>
<dbReference type="InterPro" id="IPR042094">
    <property type="entry name" value="T2SS_GspF_sf"/>
</dbReference>
<evidence type="ECO:0000256" key="4">
    <source>
        <dbReference type="ARBA" id="ARBA00022519"/>
    </source>
</evidence>
<dbReference type="PANTHER" id="PTHR30012">
    <property type="entry name" value="GENERAL SECRETION PATHWAY PROTEIN"/>
    <property type="match status" value="1"/>
</dbReference>
<comment type="similarity">
    <text evidence="2">Belongs to the GSP F family.</text>
</comment>
<reference evidence="10 11" key="1">
    <citation type="submission" date="2017-06" db="EMBL/GenBank/DDBJ databases">
        <title>Novel microbial phyla capable of carbon fixation and sulfur reduction in deep-sea sediments.</title>
        <authorList>
            <person name="Huang J."/>
            <person name="Baker B."/>
            <person name="Wang Y."/>
        </authorList>
    </citation>
    <scope>NUCLEOTIDE SEQUENCE [LARGE SCALE GENOMIC DNA]</scope>
    <source>
        <strain evidence="10">B3_LCP</strain>
    </source>
</reference>
<evidence type="ECO:0000256" key="8">
    <source>
        <dbReference type="SAM" id="Phobius"/>
    </source>
</evidence>
<evidence type="ECO:0000256" key="7">
    <source>
        <dbReference type="ARBA" id="ARBA00023136"/>
    </source>
</evidence>
<dbReference type="InterPro" id="IPR018076">
    <property type="entry name" value="T2SS_GspF_dom"/>
</dbReference>
<dbReference type="Proteomes" id="UP000319619">
    <property type="component" value="Unassembled WGS sequence"/>
</dbReference>
<sequence length="416" mass="46108">MPNFAYVIKDTAGNKLEDYIRAANVEAAMESLRRKGAEIISIREVKSEFQAERLTIAEQINLFFFKLRTHVPLSILVFFTRQLATMFSAGLTIEKSIANLMFEERNKKFRKVLAQVGNDLKKGMALSDSMANHPGVFSNLYVALVRAGEISGSLHVTLEHLSNYLESIAETRRKVISAMAYPVFSLCFLILILTVLLVYIVPLFQDVYEKFGAQLPIATRTLIAVSKVISNNFPLTVGIVFLFIVVIWLISMTERGGLIMDSIKLRFPVFGSLLTNSVMNKFSKTFGVLLGAGVPVLDSLSQIQKVVGNKVIEKGIRESKVLIKDGFAISVAMKKSQVFPPTLVQLTATGEETGEIDALLDKAAEFYEKQLDAIVDRLTSLIEPLLIVLIGSVVLVIIIALYLPIFYLGMAMRSGL</sequence>
<protein>
    <submittedName>
        <fullName evidence="10">Pilus assembly protein PilC</fullName>
    </submittedName>
</protein>
<evidence type="ECO:0000256" key="5">
    <source>
        <dbReference type="ARBA" id="ARBA00022692"/>
    </source>
</evidence>
<feature type="transmembrane region" description="Helical" evidence="8">
    <location>
        <begin position="233"/>
        <end position="250"/>
    </location>
</feature>
<gene>
    <name evidence="10" type="ORF">CEE37_09535</name>
</gene>
<keyword evidence="6 8" id="KW-1133">Transmembrane helix</keyword>
<evidence type="ECO:0000259" key="9">
    <source>
        <dbReference type="Pfam" id="PF00482"/>
    </source>
</evidence>
<dbReference type="AlphaFoldDB" id="A0A532UYD6"/>
<dbReference type="EMBL" id="NJBN01000006">
    <property type="protein sequence ID" value="TKJ39968.1"/>
    <property type="molecule type" value="Genomic_DNA"/>
</dbReference>
<comment type="subcellular location">
    <subcellularLocation>
        <location evidence="1">Cell inner membrane</location>
        <topology evidence="1">Multi-pass membrane protein</topology>
    </subcellularLocation>
</comment>
<dbReference type="FunFam" id="1.20.81.30:FF:000001">
    <property type="entry name" value="Type II secretion system protein F"/>
    <property type="match status" value="1"/>
</dbReference>
<feature type="transmembrane region" description="Helical" evidence="8">
    <location>
        <begin position="180"/>
        <end position="201"/>
    </location>
</feature>
<comment type="caution">
    <text evidence="10">The sequence shown here is derived from an EMBL/GenBank/DDBJ whole genome shotgun (WGS) entry which is preliminary data.</text>
</comment>
<dbReference type="PANTHER" id="PTHR30012:SF0">
    <property type="entry name" value="TYPE II SECRETION SYSTEM PROTEIN F-RELATED"/>
    <property type="match status" value="1"/>
</dbReference>
<dbReference type="Pfam" id="PF00482">
    <property type="entry name" value="T2SSF"/>
    <property type="match status" value="2"/>
</dbReference>
<dbReference type="GO" id="GO:0005886">
    <property type="term" value="C:plasma membrane"/>
    <property type="evidence" value="ECO:0007669"/>
    <property type="project" value="UniProtKB-SubCell"/>
</dbReference>
<proteinExistence type="inferred from homology"/>
<keyword evidence="5 8" id="KW-0812">Transmembrane</keyword>
<feature type="domain" description="Type II secretion system protein GspF" evidence="9">
    <location>
        <begin position="282"/>
        <end position="404"/>
    </location>
</feature>
<evidence type="ECO:0000256" key="2">
    <source>
        <dbReference type="ARBA" id="ARBA00005745"/>
    </source>
</evidence>
<keyword evidence="3" id="KW-1003">Cell membrane</keyword>
<accession>A0A532UYD6</accession>
<keyword evidence="7 8" id="KW-0472">Membrane</keyword>
<dbReference type="Gene3D" id="1.20.81.30">
    <property type="entry name" value="Type II secretion system (T2SS), domain F"/>
    <property type="match status" value="2"/>
</dbReference>
<evidence type="ECO:0000256" key="3">
    <source>
        <dbReference type="ARBA" id="ARBA00022475"/>
    </source>
</evidence>
<organism evidence="10 11">
    <name type="scientific">candidate division LCP-89 bacterium B3_LCP</name>
    <dbReference type="NCBI Taxonomy" id="2012998"/>
    <lineage>
        <taxon>Bacteria</taxon>
        <taxon>Pseudomonadati</taxon>
        <taxon>Bacteria division LCP-89</taxon>
    </lineage>
</organism>
<name>A0A532UYD6_UNCL8</name>